<evidence type="ECO:0000313" key="1">
    <source>
        <dbReference type="EMBL" id="PIR71458.1"/>
    </source>
</evidence>
<evidence type="ECO:0000313" key="2">
    <source>
        <dbReference type="Proteomes" id="UP000228909"/>
    </source>
</evidence>
<dbReference type="AlphaFoldDB" id="A0A2H0TIS4"/>
<dbReference type="Proteomes" id="UP000228909">
    <property type="component" value="Unassembled WGS sequence"/>
</dbReference>
<sequence>MPLGWVKRAFDSPWPESFMKIRIFDVSLEKFIKGLQKPTIAKVLRIIDLLEKFGQKLGPPHAKKISAHLFELRVPGKQEVRIFYSFHKSRIFLLHGFIKKSRKIPRKEIKIASQKLKLLDRV</sequence>
<dbReference type="Pfam" id="PF05973">
    <property type="entry name" value="Gp49"/>
    <property type="match status" value="1"/>
</dbReference>
<gene>
    <name evidence="1" type="ORF">COU43_02555</name>
</gene>
<proteinExistence type="predicted"/>
<dbReference type="InterPro" id="IPR009241">
    <property type="entry name" value="HigB-like"/>
</dbReference>
<accession>A0A2H0TIS4</accession>
<comment type="caution">
    <text evidence="1">The sequence shown here is derived from an EMBL/GenBank/DDBJ whole genome shotgun (WGS) entry which is preliminary data.</text>
</comment>
<protein>
    <submittedName>
        <fullName evidence="1">Type II toxin-antitoxin system RelE/ParE family toxin</fullName>
    </submittedName>
</protein>
<name>A0A2H0TIS4_9BACT</name>
<organism evidence="1 2">
    <name type="scientific">Candidatus Nealsonbacteria bacterium CG10_big_fil_rev_8_21_14_0_10_37_25</name>
    <dbReference type="NCBI Taxonomy" id="1974711"/>
    <lineage>
        <taxon>Bacteria</taxon>
        <taxon>Candidatus Nealsoniibacteriota</taxon>
    </lineage>
</organism>
<dbReference type="EMBL" id="PFCK01000072">
    <property type="protein sequence ID" value="PIR71458.1"/>
    <property type="molecule type" value="Genomic_DNA"/>
</dbReference>
<reference evidence="2" key="1">
    <citation type="submission" date="2017-09" db="EMBL/GenBank/DDBJ databases">
        <title>Depth-based differentiation of microbial function through sediment-hosted aquifers and enrichment of novel symbionts in the deep terrestrial subsurface.</title>
        <authorList>
            <person name="Probst A.J."/>
            <person name="Ladd B."/>
            <person name="Jarett J.K."/>
            <person name="Geller-Mcgrath D.E."/>
            <person name="Sieber C.M.K."/>
            <person name="Emerson J.B."/>
            <person name="Anantharaman K."/>
            <person name="Thomas B.C."/>
            <person name="Malmstrom R."/>
            <person name="Stieglmeier M."/>
            <person name="Klingl A."/>
            <person name="Woyke T."/>
            <person name="Ryan C.M."/>
            <person name="Banfield J.F."/>
        </authorList>
    </citation>
    <scope>NUCLEOTIDE SEQUENCE [LARGE SCALE GENOMIC DNA]</scope>
</reference>